<accession>A0A378UGP5</accession>
<evidence type="ECO:0000313" key="1">
    <source>
        <dbReference type="EMBL" id="STZ75923.1"/>
    </source>
</evidence>
<organism evidence="1 2">
    <name type="scientific">Bergeriella denitrificans</name>
    <name type="common">Neisseria denitrificans</name>
    <dbReference type="NCBI Taxonomy" id="494"/>
    <lineage>
        <taxon>Bacteria</taxon>
        <taxon>Pseudomonadati</taxon>
        <taxon>Pseudomonadota</taxon>
        <taxon>Betaproteobacteria</taxon>
        <taxon>Neisseriales</taxon>
        <taxon>Neisseriaceae</taxon>
        <taxon>Bergeriella</taxon>
    </lineage>
</organism>
<reference evidence="1 2" key="1">
    <citation type="submission" date="2018-06" db="EMBL/GenBank/DDBJ databases">
        <authorList>
            <consortium name="Pathogen Informatics"/>
            <person name="Doyle S."/>
        </authorList>
    </citation>
    <scope>NUCLEOTIDE SEQUENCE [LARGE SCALE GENOMIC DNA]</scope>
    <source>
        <strain evidence="1 2">NCTC10295</strain>
    </source>
</reference>
<keyword evidence="2" id="KW-1185">Reference proteome</keyword>
<gene>
    <name evidence="1" type="ORF">NCTC10295_00677</name>
</gene>
<evidence type="ECO:0008006" key="3">
    <source>
        <dbReference type="Google" id="ProtNLM"/>
    </source>
</evidence>
<sequence>MNKPRGLTAQETAAAKQIFSDGLDYEKIRIYAGIPGLPSLNVAIAPRGRIYFPRHNCPPDFIAAGSSHAMWLIHELTHVWQYRQGYRPWLGGLWLLCTGGYFRRKAYACPPLAQISSFASLNMEQQAEVLAHYYAARYLPPNPHTCRLPDLQAVLAEFLRDPKQPGLLPHYLPACRPRQAV</sequence>
<protein>
    <recommendedName>
        <fullName evidence="3">Type IV secretion protein Rhs</fullName>
    </recommendedName>
</protein>
<evidence type="ECO:0000313" key="2">
    <source>
        <dbReference type="Proteomes" id="UP000254651"/>
    </source>
</evidence>
<dbReference type="RefSeq" id="WP_066079026.1">
    <property type="nucleotide sequence ID" value="NZ_CP181246.1"/>
</dbReference>
<dbReference type="Proteomes" id="UP000254651">
    <property type="component" value="Unassembled WGS sequence"/>
</dbReference>
<proteinExistence type="predicted"/>
<name>A0A378UGP5_BERDE</name>
<dbReference type="EMBL" id="UGQS01000001">
    <property type="protein sequence ID" value="STZ75923.1"/>
    <property type="molecule type" value="Genomic_DNA"/>
</dbReference>
<dbReference type="AlphaFoldDB" id="A0A378UGP5"/>